<evidence type="ECO:0000313" key="3">
    <source>
        <dbReference type="EMBL" id="XBY63445.1"/>
    </source>
</evidence>
<accession>A0AAU7XZJ4</accession>
<protein>
    <submittedName>
        <fullName evidence="3">DJ-1/PfpI family protein</fullName>
    </submittedName>
</protein>
<feature type="signal peptide" evidence="1">
    <location>
        <begin position="1"/>
        <end position="22"/>
    </location>
</feature>
<gene>
    <name evidence="3" type="ORF">ABS648_26475</name>
</gene>
<name>A0AAU7XZJ4_9PSED</name>
<reference evidence="3" key="1">
    <citation type="submission" date="2023-08" db="EMBL/GenBank/DDBJ databases">
        <title>Increased levels of nutrients transform a symbiont into a lethal pathobiont.</title>
        <authorList>
            <person name="Lachnit T."/>
            <person name="Ulrich L."/>
            <person name="Willmer F.M."/>
            <person name="Hasenbein T."/>
            <person name="Steiner L.X."/>
            <person name="Wolters M."/>
            <person name="Herbst E.M."/>
            <person name="Deines P."/>
        </authorList>
    </citation>
    <scope>NUCLEOTIDE SEQUENCE</scope>
    <source>
        <strain evidence="3">T3</strain>
    </source>
</reference>
<dbReference type="EMBL" id="CP158373">
    <property type="protein sequence ID" value="XBY63445.1"/>
    <property type="molecule type" value="Genomic_DNA"/>
</dbReference>
<dbReference type="RefSeq" id="WP_350447065.1">
    <property type="nucleotide sequence ID" value="NZ_CP158373.1"/>
</dbReference>
<dbReference type="SUPFAM" id="SSF52317">
    <property type="entry name" value="Class I glutamine amidotransferase-like"/>
    <property type="match status" value="1"/>
</dbReference>
<keyword evidence="1" id="KW-0732">Signal</keyword>
<dbReference type="Pfam" id="PF01965">
    <property type="entry name" value="DJ-1_PfpI"/>
    <property type="match status" value="1"/>
</dbReference>
<evidence type="ECO:0000259" key="2">
    <source>
        <dbReference type="Pfam" id="PF01965"/>
    </source>
</evidence>
<dbReference type="InterPro" id="IPR052158">
    <property type="entry name" value="INH-QAR"/>
</dbReference>
<feature type="domain" description="DJ-1/PfpI" evidence="2">
    <location>
        <begin position="50"/>
        <end position="207"/>
    </location>
</feature>
<proteinExistence type="predicted"/>
<dbReference type="InterPro" id="IPR002818">
    <property type="entry name" value="DJ-1/PfpI"/>
</dbReference>
<dbReference type="AlphaFoldDB" id="A0AAU7XZJ4"/>
<organism evidence="3">
    <name type="scientific">Pseudomonas solani</name>
    <dbReference type="NCBI Taxonomy" id="2731552"/>
    <lineage>
        <taxon>Bacteria</taxon>
        <taxon>Pseudomonadati</taxon>
        <taxon>Pseudomonadota</taxon>
        <taxon>Gammaproteobacteria</taxon>
        <taxon>Pseudomonadales</taxon>
        <taxon>Pseudomonadaceae</taxon>
        <taxon>Pseudomonas</taxon>
    </lineage>
</organism>
<dbReference type="PANTHER" id="PTHR43130">
    <property type="entry name" value="ARAC-FAMILY TRANSCRIPTIONAL REGULATOR"/>
    <property type="match status" value="1"/>
</dbReference>
<feature type="chain" id="PRO_5043324935" evidence="1">
    <location>
        <begin position="23"/>
        <end position="361"/>
    </location>
</feature>
<dbReference type="PANTHER" id="PTHR43130:SF3">
    <property type="entry name" value="HTH-TYPE TRANSCRIPTIONAL REGULATOR RV1931C"/>
    <property type="match status" value="1"/>
</dbReference>
<dbReference type="InterPro" id="IPR029062">
    <property type="entry name" value="Class_I_gatase-like"/>
</dbReference>
<sequence>MSRLATLLLACLFFCHPLPLRADEAPERLPAYQKRFERERPLVAVIGENRMTELVDYVLPYGLLKRSGVAEVVALSTRPGPMQMMPALHLLAEADIDGFDRRHPEGADYIVVPAVHHSDDPQLLRWVRQQAAKGATVVGICDGALVLGEAGLLEERRATGHWYSRGQREEDFPGTRWVSDRRYLADGKVITTAGVSAAMPVSIALVEAIAGTDRAQALATGIGLADWSPRHDGDAFALGAGGYLAAAGNLLSFWRHEELGLEVRQGEDELALALRADAWSRTFRSEVLALAADASPIRTASGLVLLPEPMAAHPGITHLQPTDAPLARLFDQTLGAIAERYDPATAALVAAQLEYAPALNE</sequence>
<dbReference type="Gene3D" id="3.40.50.880">
    <property type="match status" value="1"/>
</dbReference>
<evidence type="ECO:0000256" key="1">
    <source>
        <dbReference type="SAM" id="SignalP"/>
    </source>
</evidence>